<proteinExistence type="predicted"/>
<dbReference type="InterPro" id="IPR005829">
    <property type="entry name" value="Sugar_transporter_CS"/>
</dbReference>
<evidence type="ECO:0000256" key="2">
    <source>
        <dbReference type="ARBA" id="ARBA00022692"/>
    </source>
</evidence>
<keyword evidence="3 5" id="KW-1133">Transmembrane helix</keyword>
<dbReference type="Pfam" id="PF00083">
    <property type="entry name" value="Sugar_tr"/>
    <property type="match status" value="1"/>
</dbReference>
<dbReference type="AlphaFoldDB" id="A0A1Y2D7E8"/>
<evidence type="ECO:0000256" key="1">
    <source>
        <dbReference type="ARBA" id="ARBA00004141"/>
    </source>
</evidence>
<dbReference type="GO" id="GO:0005351">
    <property type="term" value="F:carbohydrate:proton symporter activity"/>
    <property type="evidence" value="ECO:0007669"/>
    <property type="project" value="TreeGrafter"/>
</dbReference>
<dbReference type="InterPro" id="IPR050360">
    <property type="entry name" value="MFS_Sugar_Transporters"/>
</dbReference>
<gene>
    <name evidence="6" type="ORF">LY90DRAFT_267232</name>
</gene>
<dbReference type="InterPro" id="IPR036259">
    <property type="entry name" value="MFS_trans_sf"/>
</dbReference>
<keyword evidence="4 5" id="KW-0472">Membrane</keyword>
<dbReference type="Gene3D" id="1.20.1250.20">
    <property type="entry name" value="MFS general substrate transporter like domains"/>
    <property type="match status" value="1"/>
</dbReference>
<protein>
    <submittedName>
        <fullName evidence="6">Uncharacterized protein</fullName>
    </submittedName>
</protein>
<comment type="caution">
    <text evidence="6">The sequence shown here is derived from an EMBL/GenBank/DDBJ whole genome shotgun (WGS) entry which is preliminary data.</text>
</comment>
<reference evidence="6 7" key="1">
    <citation type="submission" date="2016-08" db="EMBL/GenBank/DDBJ databases">
        <title>A Parts List for Fungal Cellulosomes Revealed by Comparative Genomics.</title>
        <authorList>
            <consortium name="DOE Joint Genome Institute"/>
            <person name="Haitjema C.H."/>
            <person name="Gilmore S.P."/>
            <person name="Henske J.K."/>
            <person name="Solomon K.V."/>
            <person name="De Groot R."/>
            <person name="Kuo A."/>
            <person name="Mondo S.J."/>
            <person name="Salamov A.A."/>
            <person name="Labutti K."/>
            <person name="Zhao Z."/>
            <person name="Chiniquy J."/>
            <person name="Barry K."/>
            <person name="Brewer H.M."/>
            <person name="Purvine S.O."/>
            <person name="Wright A.T."/>
            <person name="Boxma B."/>
            <person name="Van Alen T."/>
            <person name="Hackstein J.H."/>
            <person name="Baker S.E."/>
            <person name="Grigoriev I.V."/>
            <person name="O'Malley M.A."/>
        </authorList>
    </citation>
    <scope>NUCLEOTIDE SEQUENCE [LARGE SCALE GENOMIC DNA]</scope>
    <source>
        <strain evidence="6 7">G1</strain>
    </source>
</reference>
<feature type="transmembrane region" description="Helical" evidence="5">
    <location>
        <begin position="79"/>
        <end position="96"/>
    </location>
</feature>
<evidence type="ECO:0000256" key="3">
    <source>
        <dbReference type="ARBA" id="ARBA00022989"/>
    </source>
</evidence>
<feature type="transmembrane region" description="Helical" evidence="5">
    <location>
        <begin position="48"/>
        <end position="67"/>
    </location>
</feature>
<evidence type="ECO:0000256" key="4">
    <source>
        <dbReference type="ARBA" id="ARBA00023136"/>
    </source>
</evidence>
<evidence type="ECO:0000313" key="7">
    <source>
        <dbReference type="Proteomes" id="UP000193920"/>
    </source>
</evidence>
<keyword evidence="2 5" id="KW-0812">Transmembrane</keyword>
<dbReference type="EMBL" id="MCOG01000079">
    <property type="protein sequence ID" value="ORY55200.1"/>
    <property type="molecule type" value="Genomic_DNA"/>
</dbReference>
<dbReference type="SUPFAM" id="SSF103473">
    <property type="entry name" value="MFS general substrate transporter"/>
    <property type="match status" value="1"/>
</dbReference>
<organism evidence="6 7">
    <name type="scientific">Neocallimastix californiae</name>
    <dbReference type="NCBI Taxonomy" id="1754190"/>
    <lineage>
        <taxon>Eukaryota</taxon>
        <taxon>Fungi</taxon>
        <taxon>Fungi incertae sedis</taxon>
        <taxon>Chytridiomycota</taxon>
        <taxon>Chytridiomycota incertae sedis</taxon>
        <taxon>Neocallimastigomycetes</taxon>
        <taxon>Neocallimastigales</taxon>
        <taxon>Neocallimastigaceae</taxon>
        <taxon>Neocallimastix</taxon>
    </lineage>
</organism>
<dbReference type="GO" id="GO:0016020">
    <property type="term" value="C:membrane"/>
    <property type="evidence" value="ECO:0007669"/>
    <property type="project" value="UniProtKB-SubCell"/>
</dbReference>
<dbReference type="PANTHER" id="PTHR48022:SF2">
    <property type="entry name" value="PLASTIDIC GLUCOSE TRANSPORTER 4"/>
    <property type="match status" value="1"/>
</dbReference>
<dbReference type="InterPro" id="IPR005828">
    <property type="entry name" value="MFS_sugar_transport-like"/>
</dbReference>
<dbReference type="Proteomes" id="UP000193920">
    <property type="component" value="Unassembled WGS sequence"/>
</dbReference>
<evidence type="ECO:0000313" key="6">
    <source>
        <dbReference type="EMBL" id="ORY55200.1"/>
    </source>
</evidence>
<sequence length="143" mass="16394">MYYQSQIYNEMGFTKFLSTIVLPVINNLVNFISTFPGMWGIEKFGRKTLLIVGAIMMMIFHILTWTFSTQTLKGELWKYLSVISVFLYVFALASIGDQLHGFINLKFSHFVLELKDQLLVRCLTSSIIAFVGEVQKSLLFANC</sequence>
<dbReference type="PANTHER" id="PTHR48022">
    <property type="entry name" value="PLASTIDIC GLUCOSE TRANSPORTER 4"/>
    <property type="match status" value="1"/>
</dbReference>
<evidence type="ECO:0000256" key="5">
    <source>
        <dbReference type="SAM" id="Phobius"/>
    </source>
</evidence>
<dbReference type="PROSITE" id="PS00216">
    <property type="entry name" value="SUGAR_TRANSPORT_1"/>
    <property type="match status" value="1"/>
</dbReference>
<feature type="transmembrane region" description="Helical" evidence="5">
    <location>
        <begin position="20"/>
        <end position="41"/>
    </location>
</feature>
<keyword evidence="7" id="KW-1185">Reference proteome</keyword>
<dbReference type="STRING" id="1754190.A0A1Y2D7E8"/>
<accession>A0A1Y2D7E8</accession>
<name>A0A1Y2D7E8_9FUNG</name>
<dbReference type="OrthoDB" id="4044674at2759"/>
<comment type="subcellular location">
    <subcellularLocation>
        <location evidence="1">Membrane</location>
        <topology evidence="1">Multi-pass membrane protein</topology>
    </subcellularLocation>
</comment>